<evidence type="ECO:0000259" key="6">
    <source>
        <dbReference type="PROSITE" id="PS50893"/>
    </source>
</evidence>
<keyword evidence="8" id="KW-1185">Reference proteome</keyword>
<evidence type="ECO:0000313" key="8">
    <source>
        <dbReference type="Proteomes" id="UP000185511"/>
    </source>
</evidence>
<name>A0AAC9LBY1_9PSEU</name>
<dbReference type="PANTHER" id="PTHR43335:SF4">
    <property type="entry name" value="ABC TRANSPORTER, ATP-BINDING PROTEIN"/>
    <property type="match status" value="1"/>
</dbReference>
<dbReference type="RefSeq" id="WP_083683009.1">
    <property type="nucleotide sequence ID" value="NZ_CP016076.1"/>
</dbReference>
<protein>
    <submittedName>
        <fullName evidence="7">ABC-type multidrug transport system, ATPase component</fullName>
    </submittedName>
</protein>
<feature type="domain" description="ABC transporter" evidence="6">
    <location>
        <begin position="24"/>
        <end position="249"/>
    </location>
</feature>
<dbReference type="PANTHER" id="PTHR43335">
    <property type="entry name" value="ABC TRANSPORTER, ATP-BINDING PROTEIN"/>
    <property type="match status" value="1"/>
</dbReference>
<dbReference type="EMBL" id="CP016076">
    <property type="protein sequence ID" value="APU13600.1"/>
    <property type="molecule type" value="Genomic_DNA"/>
</dbReference>
<dbReference type="Pfam" id="PF00005">
    <property type="entry name" value="ABC_tran"/>
    <property type="match status" value="1"/>
</dbReference>
<keyword evidence="4" id="KW-0067">ATP-binding</keyword>
<dbReference type="InterPro" id="IPR003593">
    <property type="entry name" value="AAA+_ATPase"/>
</dbReference>
<evidence type="ECO:0000313" key="7">
    <source>
        <dbReference type="EMBL" id="APU13600.1"/>
    </source>
</evidence>
<dbReference type="GO" id="GO:0005524">
    <property type="term" value="F:ATP binding"/>
    <property type="evidence" value="ECO:0007669"/>
    <property type="project" value="UniProtKB-KW"/>
</dbReference>
<reference evidence="8" key="1">
    <citation type="submission" date="2016-06" db="EMBL/GenBank/DDBJ databases">
        <title>Complete genome sequence of Actinoalloteichus fjordicus DSM 46855 (=ADI127-17), type strain of the new species Actinoalloteichus fjordicus.</title>
        <authorList>
            <person name="Ruckert C."/>
            <person name="Nouioui I."/>
            <person name="Willmese J."/>
            <person name="van Wezel G."/>
            <person name="Klenk H.-P."/>
            <person name="Kalinowski J."/>
            <person name="Zotchev S.B."/>
        </authorList>
    </citation>
    <scope>NUCLEOTIDE SEQUENCE [LARGE SCALE GENOMIC DNA]</scope>
    <source>
        <strain evidence="8">ADI127-7</strain>
    </source>
</reference>
<dbReference type="SUPFAM" id="SSF52540">
    <property type="entry name" value="P-loop containing nucleoside triphosphate hydrolases"/>
    <property type="match status" value="1"/>
</dbReference>
<keyword evidence="2" id="KW-0813">Transport</keyword>
<evidence type="ECO:0000256" key="3">
    <source>
        <dbReference type="ARBA" id="ARBA00022741"/>
    </source>
</evidence>
<dbReference type="AlphaFoldDB" id="A0AAC9LBY1"/>
<dbReference type="Gene3D" id="3.40.50.300">
    <property type="entry name" value="P-loop containing nucleotide triphosphate hydrolases"/>
    <property type="match status" value="1"/>
</dbReference>
<proteinExistence type="inferred from homology"/>
<comment type="similarity">
    <text evidence="1">Belongs to the ABC transporter superfamily.</text>
</comment>
<evidence type="ECO:0000256" key="1">
    <source>
        <dbReference type="ARBA" id="ARBA00005417"/>
    </source>
</evidence>
<accession>A0AAC9LBY1</accession>
<evidence type="ECO:0000256" key="4">
    <source>
        <dbReference type="ARBA" id="ARBA00022840"/>
    </source>
</evidence>
<dbReference type="GO" id="GO:0016887">
    <property type="term" value="F:ATP hydrolysis activity"/>
    <property type="evidence" value="ECO:0007669"/>
    <property type="project" value="InterPro"/>
</dbReference>
<dbReference type="SMART" id="SM00382">
    <property type="entry name" value="AAA"/>
    <property type="match status" value="1"/>
</dbReference>
<dbReference type="Proteomes" id="UP000185511">
    <property type="component" value="Chromosome"/>
</dbReference>
<dbReference type="InterPro" id="IPR027417">
    <property type="entry name" value="P-loop_NTPase"/>
</dbReference>
<dbReference type="InterPro" id="IPR003439">
    <property type="entry name" value="ABC_transporter-like_ATP-bd"/>
</dbReference>
<sequence length="325" mass="34178">MARCPAGVSPVPLGRHSTSGEGSIEVTALTKRFGSVTAVSDLSFRVGPGMVTGFLGPNGAGKSTTMRMLLGLVRPDAGRALIGGRRYADLPRPTAAVGAVLDSAGLHPTRTGRDHLLLYCTMGGHPRARVSEVLDLLGIAEVADRPTRGYSTGMRQRLNLAVALLGDPHFLLLDEPGNGLDPAGASWLRGLLRELADDGRTILVSSHVLAEVAQLADRVVVIKSGRLVADAPTAELTAGATQAILVRSPDAEDLARAVLARPTGGPGLPAVALMGPDQLRVEGMTTADLADLVAERGLRVHELTRQTEDLERVFLRLTADEEPNR</sequence>
<gene>
    <name evidence="7" type="ORF">UA74_07655</name>
</gene>
<feature type="region of interest" description="Disordered" evidence="5">
    <location>
        <begin position="1"/>
        <end position="21"/>
    </location>
</feature>
<evidence type="ECO:0000256" key="5">
    <source>
        <dbReference type="SAM" id="MobiDB-lite"/>
    </source>
</evidence>
<dbReference type="PROSITE" id="PS50893">
    <property type="entry name" value="ABC_TRANSPORTER_2"/>
    <property type="match status" value="1"/>
</dbReference>
<organism evidence="7 8">
    <name type="scientific">Actinoalloteichus fjordicus</name>
    <dbReference type="NCBI Taxonomy" id="1612552"/>
    <lineage>
        <taxon>Bacteria</taxon>
        <taxon>Bacillati</taxon>
        <taxon>Actinomycetota</taxon>
        <taxon>Actinomycetes</taxon>
        <taxon>Pseudonocardiales</taxon>
        <taxon>Pseudonocardiaceae</taxon>
        <taxon>Actinoalloteichus</taxon>
    </lineage>
</organism>
<dbReference type="KEGG" id="acad:UA74_07655"/>
<evidence type="ECO:0000256" key="2">
    <source>
        <dbReference type="ARBA" id="ARBA00022448"/>
    </source>
</evidence>
<keyword evidence="3" id="KW-0547">Nucleotide-binding</keyword>